<dbReference type="Proteomes" id="UP000218767">
    <property type="component" value="Unassembled WGS sequence"/>
</dbReference>
<comment type="caution">
    <text evidence="1">The sequence shown here is derived from an EMBL/GenBank/DDBJ whole genome shotgun (WGS) entry which is preliminary data.</text>
</comment>
<accession>A0A2A4X320</accession>
<proteinExistence type="predicted"/>
<name>A0A2A4X320_9GAMM</name>
<dbReference type="AlphaFoldDB" id="A0A2A4X320"/>
<evidence type="ECO:0000313" key="1">
    <source>
        <dbReference type="EMBL" id="PCI77082.1"/>
    </source>
</evidence>
<protein>
    <submittedName>
        <fullName evidence="1">Uncharacterized protein</fullName>
    </submittedName>
</protein>
<evidence type="ECO:0000313" key="2">
    <source>
        <dbReference type="Proteomes" id="UP000218767"/>
    </source>
</evidence>
<gene>
    <name evidence="1" type="ORF">COB20_09115</name>
</gene>
<reference evidence="2" key="1">
    <citation type="submission" date="2017-08" db="EMBL/GenBank/DDBJ databases">
        <title>A dynamic microbial community with high functional redundancy inhabits the cold, oxic subseafloor aquifer.</title>
        <authorList>
            <person name="Tully B.J."/>
            <person name="Wheat C.G."/>
            <person name="Glazer B.T."/>
            <person name="Huber J.A."/>
        </authorList>
    </citation>
    <scope>NUCLEOTIDE SEQUENCE [LARGE SCALE GENOMIC DNA]</scope>
</reference>
<sequence>MQISKRERNILILAAAVALVFILTSGWPAVTSVYAQRQSNIESVEIDIAREQRLIENTASWRERRVEVESQIAELNSQTFSGDTIPLVEASIQRALSLQARESGITVSSTRLADRLVTDGWLLIRQEMSFRTNDQANTTRFLERLENSAPRLRVTAFNVNRSRNQYSGSITVVGFARSEGLVAEVASNR</sequence>
<organism evidence="1 2">
    <name type="scientific">SAR86 cluster bacterium</name>
    <dbReference type="NCBI Taxonomy" id="2030880"/>
    <lineage>
        <taxon>Bacteria</taxon>
        <taxon>Pseudomonadati</taxon>
        <taxon>Pseudomonadota</taxon>
        <taxon>Gammaproteobacteria</taxon>
        <taxon>SAR86 cluster</taxon>
    </lineage>
</organism>
<dbReference type="EMBL" id="NVUL01000049">
    <property type="protein sequence ID" value="PCI77082.1"/>
    <property type="molecule type" value="Genomic_DNA"/>
</dbReference>